<gene>
    <name evidence="5" type="ORF">EV644_118160</name>
</gene>
<feature type="domain" description="Aerobactin siderophore biosynthesis IucA/IucC N-terminal" evidence="3">
    <location>
        <begin position="134"/>
        <end position="384"/>
    </location>
</feature>
<name>A0ABY2BC85_9ACTN</name>
<dbReference type="InterPro" id="IPR007310">
    <property type="entry name" value="Aerobactin_biosyn_IucA/IucC_N"/>
</dbReference>
<evidence type="ECO:0000259" key="4">
    <source>
        <dbReference type="Pfam" id="PF06276"/>
    </source>
</evidence>
<evidence type="ECO:0000313" key="5">
    <source>
        <dbReference type="EMBL" id="TCO15616.1"/>
    </source>
</evidence>
<dbReference type="Pfam" id="PF06276">
    <property type="entry name" value="FhuF"/>
    <property type="match status" value="1"/>
</dbReference>
<dbReference type="PANTHER" id="PTHR34384">
    <property type="entry name" value="L-2,3-DIAMINOPROPANOATE--CITRATE LIGASE"/>
    <property type="match status" value="1"/>
</dbReference>
<organism evidence="5 6">
    <name type="scientific">Kribbella orskensis</name>
    <dbReference type="NCBI Taxonomy" id="2512216"/>
    <lineage>
        <taxon>Bacteria</taxon>
        <taxon>Bacillati</taxon>
        <taxon>Actinomycetota</taxon>
        <taxon>Actinomycetes</taxon>
        <taxon>Propionibacteriales</taxon>
        <taxon>Kribbellaceae</taxon>
        <taxon>Kribbella</taxon>
    </lineage>
</organism>
<dbReference type="Gene3D" id="1.10.510.40">
    <property type="match status" value="1"/>
</dbReference>
<accession>A0ABY2BC85</accession>
<dbReference type="RefSeq" id="WP_305000091.1">
    <property type="nucleotide sequence ID" value="NZ_SLWM01000018.1"/>
</dbReference>
<dbReference type="Gene3D" id="6.10.250.3370">
    <property type="match status" value="1"/>
</dbReference>
<dbReference type="Proteomes" id="UP000295818">
    <property type="component" value="Unassembled WGS sequence"/>
</dbReference>
<feature type="domain" description="Aerobactin siderophore biosynthesis IucA/IucC-like C-terminal" evidence="4">
    <location>
        <begin position="406"/>
        <end position="564"/>
    </location>
</feature>
<sequence>MTDLTAHLHPAGWAVANRALVRKALAEFTHERLLEPVASGKGYRVAAGPSEYHFEARLYPLNHWEVNAASITRTVEGAAAAVDALDFITEFHEQLGIGAEMLPVYLEEISSTLASTAYKLSKPDLTADDLAGADFQTIESAMTEGHPCFVANSGRLGFGVTDYRAFAPEAGQPVWLAWLAVRKDRATVSHSETITYEGMLRDELGATVLQRFAERIRAAGAEPADYHLMPVHPWQWENKTSITFAADIAQRHIIYVGTSDDDYQAQQSIRTFFNRSHPERNYVKTALSVLNVGFMRGLSPTYMEKTPAINDWVHGLVENDVVLKRYGFSVLREIAAVGYHNLYYEAATPRTSPYRKMLSALWRESPVPALDEGERLATMASLLHVDRHGKSLAAALIRSSGLAPADWLRSYLDAYLVPLLHCFYAYELVYMPHGENLILVLRDGVPVRVIMNDIAEEIAVTSAATEIPEDAERVRFANVPDDEKLLCVFTDVFDCIFRFLSPLLDAEVLLTASEFWSVVGSAVRDYQEATPELAEAFVKYDMFAPEFALSCLNRLQLRNNQNMVDLTDVSNSLQFAGTLENPIAG</sequence>
<dbReference type="InterPro" id="IPR022770">
    <property type="entry name" value="IucA/IucC-like_C"/>
</dbReference>
<evidence type="ECO:0000259" key="3">
    <source>
        <dbReference type="Pfam" id="PF04183"/>
    </source>
</evidence>
<proteinExistence type="inferred from homology"/>
<keyword evidence="6" id="KW-1185">Reference proteome</keyword>
<evidence type="ECO:0000256" key="1">
    <source>
        <dbReference type="ARBA" id="ARBA00004924"/>
    </source>
</evidence>
<evidence type="ECO:0000313" key="6">
    <source>
        <dbReference type="Proteomes" id="UP000295818"/>
    </source>
</evidence>
<dbReference type="InterPro" id="IPR037455">
    <property type="entry name" value="LucA/IucC-like"/>
</dbReference>
<comment type="caution">
    <text evidence="5">The sequence shown here is derived from an EMBL/GenBank/DDBJ whole genome shotgun (WGS) entry which is preliminary data.</text>
</comment>
<dbReference type="EMBL" id="SLWM01000018">
    <property type="protein sequence ID" value="TCO15616.1"/>
    <property type="molecule type" value="Genomic_DNA"/>
</dbReference>
<dbReference type="Gene3D" id="3.30.310.280">
    <property type="match status" value="1"/>
</dbReference>
<comment type="pathway">
    <text evidence="1">Siderophore biosynthesis.</text>
</comment>
<reference evidence="5 6" key="1">
    <citation type="journal article" date="2015" name="Stand. Genomic Sci.">
        <title>Genomic Encyclopedia of Bacterial and Archaeal Type Strains, Phase III: the genomes of soil and plant-associated and newly described type strains.</title>
        <authorList>
            <person name="Whitman W.B."/>
            <person name="Woyke T."/>
            <person name="Klenk H.P."/>
            <person name="Zhou Y."/>
            <person name="Lilburn T.G."/>
            <person name="Beck B.J."/>
            <person name="De Vos P."/>
            <person name="Vandamme P."/>
            <person name="Eisen J.A."/>
            <person name="Garrity G."/>
            <person name="Hugenholtz P."/>
            <person name="Kyrpides N.C."/>
        </authorList>
    </citation>
    <scope>NUCLEOTIDE SEQUENCE [LARGE SCALE GENOMIC DNA]</scope>
    <source>
        <strain evidence="5 6">VKM Ac-2538</strain>
    </source>
</reference>
<dbReference type="PANTHER" id="PTHR34384:SF6">
    <property type="entry name" value="STAPHYLOFERRIN B SYNTHASE"/>
    <property type="match status" value="1"/>
</dbReference>
<evidence type="ECO:0000256" key="2">
    <source>
        <dbReference type="ARBA" id="ARBA00007832"/>
    </source>
</evidence>
<dbReference type="Pfam" id="PF04183">
    <property type="entry name" value="IucA_IucC"/>
    <property type="match status" value="1"/>
</dbReference>
<comment type="similarity">
    <text evidence="2">Belongs to the IucA/IucC family.</text>
</comment>
<protein>
    <submittedName>
        <fullName evidence="5">Siderophore synthetase component</fullName>
    </submittedName>
</protein>